<dbReference type="EMBL" id="LHCI01000106">
    <property type="protein sequence ID" value="KOX89776.1"/>
    <property type="molecule type" value="Genomic_DNA"/>
</dbReference>
<dbReference type="AlphaFoldDB" id="A0A0N0U825"/>
<dbReference type="PATRIC" id="fig|271.14.peg.1032"/>
<dbReference type="HAMAP" id="MF_02065">
    <property type="entry name" value="MltG"/>
    <property type="match status" value="1"/>
</dbReference>
<evidence type="ECO:0000313" key="8">
    <source>
        <dbReference type="EMBL" id="KOX89776.1"/>
    </source>
</evidence>
<proteinExistence type="inferred from homology"/>
<comment type="caution">
    <text evidence="8">The sequence shown here is derived from an EMBL/GenBank/DDBJ whole genome shotgun (WGS) entry which is preliminary data.</text>
</comment>
<evidence type="ECO:0000256" key="5">
    <source>
        <dbReference type="ARBA" id="ARBA00023239"/>
    </source>
</evidence>
<keyword evidence="6 7" id="KW-0961">Cell wall biogenesis/degradation</keyword>
<keyword evidence="2 7" id="KW-0812">Transmembrane</keyword>
<dbReference type="GO" id="GO:0005886">
    <property type="term" value="C:plasma membrane"/>
    <property type="evidence" value="ECO:0007669"/>
    <property type="project" value="UniProtKB-SubCell"/>
</dbReference>
<dbReference type="GO" id="GO:0009252">
    <property type="term" value="P:peptidoglycan biosynthetic process"/>
    <property type="evidence" value="ECO:0007669"/>
    <property type="project" value="UniProtKB-UniRule"/>
</dbReference>
<evidence type="ECO:0000256" key="4">
    <source>
        <dbReference type="ARBA" id="ARBA00023136"/>
    </source>
</evidence>
<keyword evidence="3 7" id="KW-1133">Transmembrane helix</keyword>
<dbReference type="RefSeq" id="WP_053767522.1">
    <property type="nucleotide sequence ID" value="NZ_LHCI01000106.1"/>
</dbReference>
<evidence type="ECO:0000256" key="6">
    <source>
        <dbReference type="ARBA" id="ARBA00023316"/>
    </source>
</evidence>
<dbReference type="EC" id="4.2.2.29" evidence="7"/>
<gene>
    <name evidence="7" type="primary">mltG</name>
    <name evidence="8" type="ORF">BVI061214_00957</name>
</gene>
<comment type="subcellular location">
    <subcellularLocation>
        <location evidence="7">Cell membrane</location>
        <topology evidence="7">Single-pass membrane protein</topology>
    </subcellularLocation>
</comment>
<keyword evidence="1 7" id="KW-1003">Cell membrane</keyword>
<dbReference type="NCBIfam" id="TIGR00247">
    <property type="entry name" value="endolytic transglycosylase MltG"/>
    <property type="match status" value="1"/>
</dbReference>
<evidence type="ECO:0000256" key="1">
    <source>
        <dbReference type="ARBA" id="ARBA00022475"/>
    </source>
</evidence>
<dbReference type="PANTHER" id="PTHR30518">
    <property type="entry name" value="ENDOLYTIC MUREIN TRANSGLYCOSYLASE"/>
    <property type="match status" value="1"/>
</dbReference>
<dbReference type="GO" id="GO:0071555">
    <property type="term" value="P:cell wall organization"/>
    <property type="evidence" value="ECO:0007669"/>
    <property type="project" value="UniProtKB-KW"/>
</dbReference>
<dbReference type="CDD" id="cd08010">
    <property type="entry name" value="MltG_like"/>
    <property type="match status" value="1"/>
</dbReference>
<evidence type="ECO:0000256" key="3">
    <source>
        <dbReference type="ARBA" id="ARBA00022989"/>
    </source>
</evidence>
<dbReference type="Pfam" id="PF02618">
    <property type="entry name" value="YceG"/>
    <property type="match status" value="1"/>
</dbReference>
<evidence type="ECO:0000256" key="2">
    <source>
        <dbReference type="ARBA" id="ARBA00022692"/>
    </source>
</evidence>
<comment type="similarity">
    <text evidence="7">Belongs to the transglycosylase MltG family.</text>
</comment>
<comment type="function">
    <text evidence="7">Functions as a peptidoglycan terminase that cleaves nascent peptidoglycan strands endolytically to terminate their elongation.</text>
</comment>
<protein>
    <recommendedName>
        <fullName evidence="7">Endolytic murein transglycosylase</fullName>
        <ecNumber evidence="7">4.2.2.29</ecNumber>
    </recommendedName>
    <alternativeName>
        <fullName evidence="7">Peptidoglycan lytic transglycosylase</fullName>
    </alternativeName>
    <alternativeName>
        <fullName evidence="7">Peptidoglycan polymerization terminase</fullName>
    </alternativeName>
</protein>
<name>A0A0N0U825_THEAQ</name>
<keyword evidence="5 7" id="KW-0456">Lyase</keyword>
<accession>A0A0N0U825</accession>
<reference evidence="8 9" key="1">
    <citation type="submission" date="2015-07" db="EMBL/GenBank/DDBJ databases">
        <authorList>
            <person name="Noorani M."/>
        </authorList>
    </citation>
    <scope>NUCLEOTIDE SEQUENCE [LARGE SCALE GENOMIC DNA]</scope>
    <source>
        <strain evidence="9">ATCC 25104 / DSM 625 / JCM 10724 / NBRC 103206 / NCIMB 11243 / YT-1</strain>
    </source>
</reference>
<dbReference type="InterPro" id="IPR003770">
    <property type="entry name" value="MLTG-like"/>
</dbReference>
<organism evidence="8 9">
    <name type="scientific">Thermus aquaticus</name>
    <dbReference type="NCBI Taxonomy" id="271"/>
    <lineage>
        <taxon>Bacteria</taxon>
        <taxon>Thermotogati</taxon>
        <taxon>Deinococcota</taxon>
        <taxon>Deinococci</taxon>
        <taxon>Thermales</taxon>
        <taxon>Thermaceae</taxon>
        <taxon>Thermus</taxon>
    </lineage>
</organism>
<dbReference type="Gene3D" id="3.30.1490.480">
    <property type="entry name" value="Endolytic murein transglycosylase"/>
    <property type="match status" value="1"/>
</dbReference>
<dbReference type="Proteomes" id="UP000037685">
    <property type="component" value="Unassembled WGS sequence"/>
</dbReference>
<feature type="transmembrane region" description="Helical" evidence="7">
    <location>
        <begin position="12"/>
        <end position="31"/>
    </location>
</feature>
<dbReference type="PANTHER" id="PTHR30518:SF2">
    <property type="entry name" value="ENDOLYTIC MUREIN TRANSGLYCOSYLASE"/>
    <property type="match status" value="1"/>
</dbReference>
<sequence>MPEGSRTWLWRGVLALFVTFALLLLYALWLMGPTGKEAMVRIPRGARGVEAARVLEEAGLVRSGPLFAAYLRFSGRERRLVPGVYRLQGDGAFRLARALTGGEKPLTVTLTFPEGQRAVDYAERLSQAGLDGEGFLRLAQDPGALKPPYVEAKGLEGYLFPATYTFDLLATPEEVVRAMLRRFEAELTPPVRRLLEERHLSVHAWVTLASIVQVEAGSEAEMPKIAGVFLNRLERGMPLQADPTVAYALGKSLPELSRRAGDFAVDSPYNTYRYRGLPPGPIANPGRAALLAVLNPVRTDEKGRPYLYFFHAKGRLFLNADFEGHLKELARHRYSSP</sequence>
<evidence type="ECO:0000313" key="9">
    <source>
        <dbReference type="Proteomes" id="UP000037685"/>
    </source>
</evidence>
<evidence type="ECO:0000256" key="7">
    <source>
        <dbReference type="HAMAP-Rule" id="MF_02065"/>
    </source>
</evidence>
<comment type="catalytic activity">
    <reaction evidence="7">
        <text>a peptidoglycan chain = a peptidoglycan chain with N-acetyl-1,6-anhydromuramyl-[peptide] at the reducing end + a peptidoglycan chain with N-acetylglucosamine at the non-reducing end.</text>
        <dbReference type="EC" id="4.2.2.29"/>
    </reaction>
</comment>
<keyword evidence="4 7" id="KW-0472">Membrane</keyword>
<dbReference type="GO" id="GO:0008932">
    <property type="term" value="F:lytic endotransglycosylase activity"/>
    <property type="evidence" value="ECO:0007669"/>
    <property type="project" value="UniProtKB-UniRule"/>
</dbReference>
<feature type="site" description="Important for catalytic activity" evidence="7">
    <location>
        <position position="215"/>
    </location>
</feature>